<reference evidence="2" key="2">
    <citation type="journal article" date="2021" name="PeerJ">
        <title>Extensive microbial diversity within the chicken gut microbiome revealed by metagenomics and culture.</title>
        <authorList>
            <person name="Gilroy R."/>
            <person name="Ravi A."/>
            <person name="Getino M."/>
            <person name="Pursley I."/>
            <person name="Horton D.L."/>
            <person name="Alikhan N.F."/>
            <person name="Baker D."/>
            <person name="Gharbi K."/>
            <person name="Hall N."/>
            <person name="Watson M."/>
            <person name="Adriaenssens E.M."/>
            <person name="Foster-Nyarko E."/>
            <person name="Jarju S."/>
            <person name="Secka A."/>
            <person name="Antonio M."/>
            <person name="Oren A."/>
            <person name="Chaudhuri R.R."/>
            <person name="La Ragione R."/>
            <person name="Hildebrand F."/>
            <person name="Pallen M.J."/>
        </authorList>
    </citation>
    <scope>NUCLEOTIDE SEQUENCE</scope>
    <source>
        <strain evidence="2">4920</strain>
    </source>
</reference>
<protein>
    <submittedName>
        <fullName evidence="2">Nucleotidyltransferase domain-containing protein</fullName>
    </submittedName>
</protein>
<evidence type="ECO:0000313" key="2">
    <source>
        <dbReference type="EMBL" id="HIV03372.1"/>
    </source>
</evidence>
<evidence type="ECO:0000259" key="1">
    <source>
        <dbReference type="Pfam" id="PF01909"/>
    </source>
</evidence>
<dbReference type="Pfam" id="PF01909">
    <property type="entry name" value="NTP_transf_2"/>
    <property type="match status" value="1"/>
</dbReference>
<dbReference type="InterPro" id="IPR002934">
    <property type="entry name" value="Polymerase_NTP_transf_dom"/>
</dbReference>
<dbReference type="AlphaFoldDB" id="A0A9D1T0S8"/>
<dbReference type="SUPFAM" id="SSF81301">
    <property type="entry name" value="Nucleotidyltransferase"/>
    <property type="match status" value="1"/>
</dbReference>
<dbReference type="GO" id="GO:0016779">
    <property type="term" value="F:nucleotidyltransferase activity"/>
    <property type="evidence" value="ECO:0007669"/>
    <property type="project" value="InterPro"/>
</dbReference>
<reference evidence="2" key="1">
    <citation type="submission" date="2020-10" db="EMBL/GenBank/DDBJ databases">
        <authorList>
            <person name="Gilroy R."/>
        </authorList>
    </citation>
    <scope>NUCLEOTIDE SEQUENCE</scope>
    <source>
        <strain evidence="2">4920</strain>
    </source>
</reference>
<evidence type="ECO:0000313" key="3">
    <source>
        <dbReference type="Proteomes" id="UP000886743"/>
    </source>
</evidence>
<proteinExistence type="predicted"/>
<comment type="caution">
    <text evidence="2">The sequence shown here is derived from an EMBL/GenBank/DDBJ whole genome shotgun (WGS) entry which is preliminary data.</text>
</comment>
<gene>
    <name evidence="2" type="ORF">IAC74_07330</name>
</gene>
<dbReference type="Gene3D" id="3.30.460.10">
    <property type="entry name" value="Beta Polymerase, domain 2"/>
    <property type="match status" value="1"/>
</dbReference>
<dbReference type="CDD" id="cd05403">
    <property type="entry name" value="NT_KNTase_like"/>
    <property type="match status" value="1"/>
</dbReference>
<sequence length="221" mass="24916">MVEIETWIKTLQERLLAAFGERLAYIGLQGSYRRGEADEASDIDVMVVLDTVTAGDLRQYRVIIAQMEQADKACGFIGGREELLHWPKHELFLLVHETQDCYGCLRDMVPAYGRADIESYVRINTANLYHALCHGYLYSEDETAHLAGCYKAVFYILQNLHYLQTGAFAATKRGLLAVLCGEDKAVLDTALRLRAGERVDKEAAFSRLLFWCQSTLTGLPQ</sequence>
<dbReference type="EMBL" id="DVOF01000218">
    <property type="protein sequence ID" value="HIV03372.1"/>
    <property type="molecule type" value="Genomic_DNA"/>
</dbReference>
<dbReference type="Proteomes" id="UP000886743">
    <property type="component" value="Unassembled WGS sequence"/>
</dbReference>
<name>A0A9D1T0S8_9FIRM</name>
<feature type="domain" description="Polymerase nucleotidyl transferase" evidence="1">
    <location>
        <begin position="19"/>
        <end position="54"/>
    </location>
</feature>
<dbReference type="InterPro" id="IPR043519">
    <property type="entry name" value="NT_sf"/>
</dbReference>
<accession>A0A9D1T0S8</accession>
<organism evidence="2 3">
    <name type="scientific">Candidatus Aphodoplasma excrementigallinarum</name>
    <dbReference type="NCBI Taxonomy" id="2840673"/>
    <lineage>
        <taxon>Bacteria</taxon>
        <taxon>Bacillati</taxon>
        <taxon>Bacillota</taxon>
        <taxon>Clostridia</taxon>
        <taxon>Eubacteriales</taxon>
        <taxon>Candidatus Aphodoplasma</taxon>
    </lineage>
</organism>